<keyword evidence="1" id="KW-0175">Coiled coil</keyword>
<feature type="coiled-coil region" evidence="1">
    <location>
        <begin position="282"/>
        <end position="309"/>
    </location>
</feature>
<organism evidence="2 3">
    <name type="scientific">Favolaschia claudopus</name>
    <dbReference type="NCBI Taxonomy" id="2862362"/>
    <lineage>
        <taxon>Eukaryota</taxon>
        <taxon>Fungi</taxon>
        <taxon>Dikarya</taxon>
        <taxon>Basidiomycota</taxon>
        <taxon>Agaricomycotina</taxon>
        <taxon>Agaricomycetes</taxon>
        <taxon>Agaricomycetidae</taxon>
        <taxon>Agaricales</taxon>
        <taxon>Marasmiineae</taxon>
        <taxon>Mycenaceae</taxon>
        <taxon>Favolaschia</taxon>
    </lineage>
</organism>
<sequence>MPPAPSDAAITAGTPQDVARLQIGRPDETIHRLDPRDSVILTRAAWSACGRRPNRAVSPVHCRSVPLLVSRATIGACVAQRNLSLAFGLAYLIPLTPFHVDPSQDTSSWNRTDISVGLQSIAAKSSVVRRCVRTIEYENNDKSNWKVLLLFRGAIGSGIHNYFLSSCGVRHGLPAYLKRDACKTEDVNGPTGSVLQDCRSLLVKLGLTHLVPASFRQMREVIERFVTATPAGRLGRAEVMGSLAGEASGSDFFNSSASTNYAANDDEVLEILNLIAEPARQLCSIEAEIADLQKAIDKLEEKRRDLNVYVDGHKALISPVRRMPPDVLSEIFIACLPTHRNCAMSASEAPVLLGRICSSWRALSLATPRLWASLHITEPIRMYGRYPDLAVAKMAQLHSGCFYPAHLDILAADSERDLIERLLAFASRWQRVLAHLKVEDVPLLKEIAVVPHDGGRSESQAAPLNLRWPYFELLKSPLITSFSTDGRHPGDLAAIPLRCGHLEEISIGGESVSNSALDGSQALQLLSQCNRLRTCKLVINMMVMHSFSLEHGQVELPLLHTLHLNLLGPRSSALLDQLSSPELRTLIFRGDGERLPSFLGSCCHLETFTIEMSDVEESHLSESLRILPPTMRHISLLDHHYNAHAPKSLDDSVLAILAQNCPALKTLEVGHNSIEYVRFGP</sequence>
<evidence type="ECO:0000313" key="3">
    <source>
        <dbReference type="Proteomes" id="UP001362999"/>
    </source>
</evidence>
<accession>A0AAV9ZBN1</accession>
<dbReference type="AlphaFoldDB" id="A0AAV9ZBN1"/>
<dbReference type="Gene3D" id="3.80.10.10">
    <property type="entry name" value="Ribonuclease Inhibitor"/>
    <property type="match status" value="1"/>
</dbReference>
<name>A0AAV9ZBN1_9AGAR</name>
<dbReference type="SUPFAM" id="SSF52047">
    <property type="entry name" value="RNI-like"/>
    <property type="match status" value="1"/>
</dbReference>
<reference evidence="2 3" key="1">
    <citation type="journal article" date="2024" name="J Genomics">
        <title>Draft genome sequencing and assembly of Favolaschia claudopus CIRM-BRFM 2984 isolated from oak limbs.</title>
        <authorList>
            <person name="Navarro D."/>
            <person name="Drula E."/>
            <person name="Chaduli D."/>
            <person name="Cazenave R."/>
            <person name="Ahrendt S."/>
            <person name="Wang J."/>
            <person name="Lipzen A."/>
            <person name="Daum C."/>
            <person name="Barry K."/>
            <person name="Grigoriev I.V."/>
            <person name="Favel A."/>
            <person name="Rosso M.N."/>
            <person name="Martin F."/>
        </authorList>
    </citation>
    <scope>NUCLEOTIDE SEQUENCE [LARGE SCALE GENOMIC DNA]</scope>
    <source>
        <strain evidence="2 3">CIRM-BRFM 2984</strain>
    </source>
</reference>
<keyword evidence="3" id="KW-1185">Reference proteome</keyword>
<dbReference type="Proteomes" id="UP001362999">
    <property type="component" value="Unassembled WGS sequence"/>
</dbReference>
<evidence type="ECO:0008006" key="4">
    <source>
        <dbReference type="Google" id="ProtNLM"/>
    </source>
</evidence>
<proteinExistence type="predicted"/>
<dbReference type="EMBL" id="JAWWNJ010000167">
    <property type="protein sequence ID" value="KAK6977581.1"/>
    <property type="molecule type" value="Genomic_DNA"/>
</dbReference>
<gene>
    <name evidence="2" type="ORF">R3P38DRAFT_2810119</name>
</gene>
<comment type="caution">
    <text evidence="2">The sequence shown here is derived from an EMBL/GenBank/DDBJ whole genome shotgun (WGS) entry which is preliminary data.</text>
</comment>
<dbReference type="InterPro" id="IPR032675">
    <property type="entry name" value="LRR_dom_sf"/>
</dbReference>
<evidence type="ECO:0000256" key="1">
    <source>
        <dbReference type="SAM" id="Coils"/>
    </source>
</evidence>
<evidence type="ECO:0000313" key="2">
    <source>
        <dbReference type="EMBL" id="KAK6977581.1"/>
    </source>
</evidence>
<protein>
    <recommendedName>
        <fullName evidence="4">F-box domain-containing protein</fullName>
    </recommendedName>
</protein>